<evidence type="ECO:0000313" key="1">
    <source>
        <dbReference type="EMBL" id="GAU40912.1"/>
    </source>
</evidence>
<name>A0A2Z6NX78_TRISU</name>
<protein>
    <submittedName>
        <fullName evidence="1">Uncharacterized protein</fullName>
    </submittedName>
</protein>
<dbReference type="Proteomes" id="UP000242715">
    <property type="component" value="Unassembled WGS sequence"/>
</dbReference>
<dbReference type="AlphaFoldDB" id="A0A2Z6NX78"/>
<dbReference type="EMBL" id="DF973833">
    <property type="protein sequence ID" value="GAU40912.1"/>
    <property type="molecule type" value="Genomic_DNA"/>
</dbReference>
<organism evidence="1 2">
    <name type="scientific">Trifolium subterraneum</name>
    <name type="common">Subterranean clover</name>
    <dbReference type="NCBI Taxonomy" id="3900"/>
    <lineage>
        <taxon>Eukaryota</taxon>
        <taxon>Viridiplantae</taxon>
        <taxon>Streptophyta</taxon>
        <taxon>Embryophyta</taxon>
        <taxon>Tracheophyta</taxon>
        <taxon>Spermatophyta</taxon>
        <taxon>Magnoliopsida</taxon>
        <taxon>eudicotyledons</taxon>
        <taxon>Gunneridae</taxon>
        <taxon>Pentapetalae</taxon>
        <taxon>rosids</taxon>
        <taxon>fabids</taxon>
        <taxon>Fabales</taxon>
        <taxon>Fabaceae</taxon>
        <taxon>Papilionoideae</taxon>
        <taxon>50 kb inversion clade</taxon>
        <taxon>NPAAA clade</taxon>
        <taxon>Hologalegina</taxon>
        <taxon>IRL clade</taxon>
        <taxon>Trifolieae</taxon>
        <taxon>Trifolium</taxon>
    </lineage>
</organism>
<reference evidence="2" key="1">
    <citation type="journal article" date="2017" name="Front. Plant Sci.">
        <title>Climate Clever Clovers: New Paradigm to Reduce the Environmental Footprint of Ruminants by Breeding Low Methanogenic Forages Utilizing Haplotype Variation.</title>
        <authorList>
            <person name="Kaur P."/>
            <person name="Appels R."/>
            <person name="Bayer P.E."/>
            <person name="Keeble-Gagnere G."/>
            <person name="Wang J."/>
            <person name="Hirakawa H."/>
            <person name="Shirasawa K."/>
            <person name="Vercoe P."/>
            <person name="Stefanova K."/>
            <person name="Durmic Z."/>
            <person name="Nichols P."/>
            <person name="Revell C."/>
            <person name="Isobe S.N."/>
            <person name="Edwards D."/>
            <person name="Erskine W."/>
        </authorList>
    </citation>
    <scope>NUCLEOTIDE SEQUENCE [LARGE SCALE GENOMIC DNA]</scope>
    <source>
        <strain evidence="2">cv. Daliak</strain>
    </source>
</reference>
<gene>
    <name evidence="1" type="ORF">TSUD_297180</name>
</gene>
<proteinExistence type="predicted"/>
<evidence type="ECO:0000313" key="2">
    <source>
        <dbReference type="Proteomes" id="UP000242715"/>
    </source>
</evidence>
<keyword evidence="2" id="KW-1185">Reference proteome</keyword>
<sequence length="65" mass="7302">MFSKRSLRTGTLDEKIKSFFALQINHNIACHTINSLIRPFPRPAAKQNISIDAKGSEFIHISSFG</sequence>
<accession>A0A2Z6NX78</accession>